<protein>
    <submittedName>
        <fullName evidence="1">Uncharacterized protein</fullName>
    </submittedName>
</protein>
<organism evidence="1">
    <name type="scientific">Arundo donax</name>
    <name type="common">Giant reed</name>
    <name type="synonym">Donax arundinaceus</name>
    <dbReference type="NCBI Taxonomy" id="35708"/>
    <lineage>
        <taxon>Eukaryota</taxon>
        <taxon>Viridiplantae</taxon>
        <taxon>Streptophyta</taxon>
        <taxon>Embryophyta</taxon>
        <taxon>Tracheophyta</taxon>
        <taxon>Spermatophyta</taxon>
        <taxon>Magnoliopsida</taxon>
        <taxon>Liliopsida</taxon>
        <taxon>Poales</taxon>
        <taxon>Poaceae</taxon>
        <taxon>PACMAD clade</taxon>
        <taxon>Arundinoideae</taxon>
        <taxon>Arundineae</taxon>
        <taxon>Arundo</taxon>
    </lineage>
</organism>
<sequence length="39" mass="4499">MQQRDAVRVVPGNLEDDAYVLAEVDQIRLNAINVIQRYL</sequence>
<accession>A0A0A9E8I6</accession>
<dbReference type="AlphaFoldDB" id="A0A0A9E8I6"/>
<proteinExistence type="predicted"/>
<evidence type="ECO:0000313" key="1">
    <source>
        <dbReference type="EMBL" id="JAD94190.1"/>
    </source>
</evidence>
<dbReference type="EMBL" id="GBRH01203705">
    <property type="protein sequence ID" value="JAD94190.1"/>
    <property type="molecule type" value="Transcribed_RNA"/>
</dbReference>
<name>A0A0A9E8I6_ARUDO</name>
<reference evidence="1" key="2">
    <citation type="journal article" date="2015" name="Data Brief">
        <title>Shoot transcriptome of the giant reed, Arundo donax.</title>
        <authorList>
            <person name="Barrero R.A."/>
            <person name="Guerrero F.D."/>
            <person name="Moolhuijzen P."/>
            <person name="Goolsby J.A."/>
            <person name="Tidwell J."/>
            <person name="Bellgard S.E."/>
            <person name="Bellgard M.I."/>
        </authorList>
    </citation>
    <scope>NUCLEOTIDE SEQUENCE</scope>
    <source>
        <tissue evidence="1">Shoot tissue taken approximately 20 cm above the soil surface</tissue>
    </source>
</reference>
<reference evidence="1" key="1">
    <citation type="submission" date="2014-09" db="EMBL/GenBank/DDBJ databases">
        <authorList>
            <person name="Magalhaes I.L.F."/>
            <person name="Oliveira U."/>
            <person name="Santos F.R."/>
            <person name="Vidigal T.H.D.A."/>
            <person name="Brescovit A.D."/>
            <person name="Santos A.J."/>
        </authorList>
    </citation>
    <scope>NUCLEOTIDE SEQUENCE</scope>
    <source>
        <tissue evidence="1">Shoot tissue taken approximately 20 cm above the soil surface</tissue>
    </source>
</reference>